<evidence type="ECO:0000313" key="2">
    <source>
        <dbReference type="Proteomes" id="UP000199492"/>
    </source>
</evidence>
<evidence type="ECO:0008006" key="3">
    <source>
        <dbReference type="Google" id="ProtNLM"/>
    </source>
</evidence>
<evidence type="ECO:0000313" key="1">
    <source>
        <dbReference type="EMBL" id="SDH82154.1"/>
    </source>
</evidence>
<keyword evidence="2" id="KW-1185">Reference proteome</keyword>
<protein>
    <recommendedName>
        <fullName evidence="3">DUF4304 domain-containing protein</fullName>
    </recommendedName>
</protein>
<dbReference type="AlphaFoldDB" id="A0A1G8FJ43"/>
<dbReference type="EMBL" id="FNCZ01000004">
    <property type="protein sequence ID" value="SDH82154.1"/>
    <property type="molecule type" value="Genomic_DNA"/>
</dbReference>
<dbReference type="STRING" id="262004.SAMN04489796_104269"/>
<gene>
    <name evidence="1" type="ORF">SAMN04489796_104269</name>
</gene>
<organism evidence="1 2">
    <name type="scientific">Winogradskyella thalassocola</name>
    <dbReference type="NCBI Taxonomy" id="262004"/>
    <lineage>
        <taxon>Bacteria</taxon>
        <taxon>Pseudomonadati</taxon>
        <taxon>Bacteroidota</taxon>
        <taxon>Flavobacteriia</taxon>
        <taxon>Flavobacteriales</taxon>
        <taxon>Flavobacteriaceae</taxon>
        <taxon>Winogradskyella</taxon>
    </lineage>
</organism>
<accession>A0A1G8FJ43</accession>
<sequence>MFTRKKMKYAELKPGDRIRKLVEEFVQPELTSLGFKLLKSELTFKRKIGDFTQEIYFAKNQRNFGNTIVCFWTILSVKSNYYVKWHEKKYGFKPMNEFVESWYDNHIKTWNTDFWNAGHYDLTEFDNIKLMNDLTKNILTIGLPILDKVSDWEGAADSLMERQRFGFISKIFDFYILAGKEEKAIESLKTAEDYFNSVEDVPSERFEEIKLKKTTYNIV</sequence>
<dbReference type="Proteomes" id="UP000199492">
    <property type="component" value="Unassembled WGS sequence"/>
</dbReference>
<name>A0A1G8FJ43_9FLAO</name>
<reference evidence="2" key="1">
    <citation type="submission" date="2016-10" db="EMBL/GenBank/DDBJ databases">
        <authorList>
            <person name="Varghese N."/>
            <person name="Submissions S."/>
        </authorList>
    </citation>
    <scope>NUCLEOTIDE SEQUENCE [LARGE SCALE GENOMIC DNA]</scope>
    <source>
        <strain evidence="2">DSM 15363</strain>
    </source>
</reference>
<proteinExistence type="predicted"/>